<dbReference type="EMBL" id="CAJNNV010011421">
    <property type="protein sequence ID" value="CAE8599733.1"/>
    <property type="molecule type" value="Genomic_DNA"/>
</dbReference>
<evidence type="ECO:0000313" key="2">
    <source>
        <dbReference type="Proteomes" id="UP000654075"/>
    </source>
</evidence>
<evidence type="ECO:0000313" key="1">
    <source>
        <dbReference type="EMBL" id="CAE8599733.1"/>
    </source>
</evidence>
<sequence>MRAVSHCRRDEPVLGRRTRFLRLGPAASVCMRAGCRSCCKSCGASPEGVPTVSAAPPASASPLVVVTTCLDEPSLCSLVGFSQPVPRRVAASVAALRIVADWLGCRCHGRLTPAFPAACRACAGTWTSDGHFALEVQKPVHVQFWCPFKEMEVQIGFKSESGNLLPITGNPYEYMGFWMHHARERVSVLPLPKNRRWPYLLHRAEYTPESWALRCRPYSFNPCQNVGCEAEFLTAWGAQSHAVTSCRHKPRFRCPNFGCEEEFCSATEAACHASDTCIAACHGRFQYVSPEVLSTSPLFERAMAMRSTFLEHG</sequence>
<organism evidence="1 2">
    <name type="scientific">Polarella glacialis</name>
    <name type="common">Dinoflagellate</name>
    <dbReference type="NCBI Taxonomy" id="89957"/>
    <lineage>
        <taxon>Eukaryota</taxon>
        <taxon>Sar</taxon>
        <taxon>Alveolata</taxon>
        <taxon>Dinophyceae</taxon>
        <taxon>Suessiales</taxon>
        <taxon>Suessiaceae</taxon>
        <taxon>Polarella</taxon>
    </lineage>
</organism>
<gene>
    <name evidence="1" type="ORF">PGLA1383_LOCUS18077</name>
</gene>
<protein>
    <submittedName>
        <fullName evidence="1">Uncharacterized protein</fullName>
    </submittedName>
</protein>
<dbReference type="Proteomes" id="UP000654075">
    <property type="component" value="Unassembled WGS sequence"/>
</dbReference>
<reference evidence="1" key="1">
    <citation type="submission" date="2021-02" db="EMBL/GenBank/DDBJ databases">
        <authorList>
            <person name="Dougan E. K."/>
            <person name="Rhodes N."/>
            <person name="Thang M."/>
            <person name="Chan C."/>
        </authorList>
    </citation>
    <scope>NUCLEOTIDE SEQUENCE</scope>
</reference>
<accession>A0A813EJX0</accession>
<name>A0A813EJX0_POLGL</name>
<comment type="caution">
    <text evidence="1">The sequence shown here is derived from an EMBL/GenBank/DDBJ whole genome shotgun (WGS) entry which is preliminary data.</text>
</comment>
<dbReference type="AlphaFoldDB" id="A0A813EJX0"/>
<proteinExistence type="predicted"/>
<keyword evidence="2" id="KW-1185">Reference proteome</keyword>